<evidence type="ECO:0000313" key="2">
    <source>
        <dbReference type="EMBL" id="WTW59259.1"/>
    </source>
</evidence>
<evidence type="ECO:0000256" key="1">
    <source>
        <dbReference type="SAM" id="SignalP"/>
    </source>
</evidence>
<proteinExistence type="predicted"/>
<reference evidence="2" key="1">
    <citation type="submission" date="2022-10" db="EMBL/GenBank/DDBJ databases">
        <title>The complete genomes of actinobacterial strains from the NBC collection.</title>
        <authorList>
            <person name="Joergensen T.S."/>
            <person name="Alvarez Arevalo M."/>
            <person name="Sterndorff E.B."/>
            <person name="Faurdal D."/>
            <person name="Vuksanovic O."/>
            <person name="Mourched A.-S."/>
            <person name="Charusanti P."/>
            <person name="Shaw S."/>
            <person name="Blin K."/>
            <person name="Weber T."/>
        </authorList>
    </citation>
    <scope>NUCLEOTIDE SEQUENCE</scope>
    <source>
        <strain evidence="2">NBC_00003</strain>
    </source>
</reference>
<dbReference type="EMBL" id="CP108318">
    <property type="protein sequence ID" value="WTW59259.1"/>
    <property type="molecule type" value="Genomic_DNA"/>
</dbReference>
<dbReference type="InterPro" id="IPR006311">
    <property type="entry name" value="TAT_signal"/>
</dbReference>
<dbReference type="PROSITE" id="PS51318">
    <property type="entry name" value="TAT"/>
    <property type="match status" value="1"/>
</dbReference>
<dbReference type="AlphaFoldDB" id="A0AAU2UVV7"/>
<dbReference type="InterPro" id="IPR011044">
    <property type="entry name" value="Quino_amine_DH_bsu"/>
</dbReference>
<sequence>MNRRTLLKSAAAVAVGAPLASLATATSAQATGTYHVAVCEQLRNQILIHPVGPVDWSPASRLWRWQAPATTDWNLLSDIKFRETTAFGWVALVTASGGRVGIVNMGDGDGLLWSAAPNGNPHSIERIPDIGVIVTASSQELSKGEYPGHLTIYAPTNSDDPSTLAQVDTIDYEGAHGLWYDGSHLWALGTWTLTKYQVTGSHRDARLVKVWGHTWPDPKHPFNGHSLDTDHSDPNYLLITGGGSVQRVNKSTGALTPMRPSDQGVKSFARIASGESFWQQASGSGDDWWNSEIQFFDSVGNKSFTRSLEGYGYTGRFYRARLSSVNFS</sequence>
<accession>A0AAU2UVV7</accession>
<feature type="signal peptide" evidence="1">
    <location>
        <begin position="1"/>
        <end position="30"/>
    </location>
</feature>
<name>A0AAU2UVV7_9ACTN</name>
<feature type="chain" id="PRO_5043569908" evidence="1">
    <location>
        <begin position="31"/>
        <end position="328"/>
    </location>
</feature>
<protein>
    <submittedName>
        <fullName evidence="2">Uncharacterized protein</fullName>
    </submittedName>
</protein>
<gene>
    <name evidence="2" type="ORF">OG549_00545</name>
</gene>
<keyword evidence="1" id="KW-0732">Signal</keyword>
<dbReference type="SUPFAM" id="SSF50969">
    <property type="entry name" value="YVTN repeat-like/Quinoprotein amine dehydrogenase"/>
    <property type="match status" value="1"/>
</dbReference>
<organism evidence="2">
    <name type="scientific">Streptomyces sp. NBC_00003</name>
    <dbReference type="NCBI Taxonomy" id="2903608"/>
    <lineage>
        <taxon>Bacteria</taxon>
        <taxon>Bacillati</taxon>
        <taxon>Actinomycetota</taxon>
        <taxon>Actinomycetes</taxon>
        <taxon>Kitasatosporales</taxon>
        <taxon>Streptomycetaceae</taxon>
        <taxon>Streptomyces</taxon>
    </lineage>
</organism>